<dbReference type="EMBL" id="VBOS01000395">
    <property type="protein sequence ID" value="TMQ50940.1"/>
    <property type="molecule type" value="Genomic_DNA"/>
</dbReference>
<evidence type="ECO:0008006" key="3">
    <source>
        <dbReference type="Google" id="ProtNLM"/>
    </source>
</evidence>
<accession>A0A538SHU9</accession>
<organism evidence="1 2">
    <name type="scientific">Eiseniibacteriota bacterium</name>
    <dbReference type="NCBI Taxonomy" id="2212470"/>
    <lineage>
        <taxon>Bacteria</taxon>
        <taxon>Candidatus Eiseniibacteriota</taxon>
    </lineage>
</organism>
<dbReference type="Proteomes" id="UP000317716">
    <property type="component" value="Unassembled WGS sequence"/>
</dbReference>
<feature type="non-terminal residue" evidence="1">
    <location>
        <position position="164"/>
    </location>
</feature>
<sequence>MNRLLGNLGLLAAGIAFSLLLAEAGLRLAGYNPSFVVPDRTIGSLWRPGAPYRWTTEGFSQGRINAAGWRDRDYAEKKPPGTMRILFCGDSYVAGLEVPLDSTFHKRLERALDAKAPAGRHVEVIGLGRGGLGTTQEYLAYRRWGRRYDPDVVAVLFVLNDWGD</sequence>
<gene>
    <name evidence="1" type="ORF">E6K72_11005</name>
</gene>
<comment type="caution">
    <text evidence="1">The sequence shown here is derived from an EMBL/GenBank/DDBJ whole genome shotgun (WGS) entry which is preliminary data.</text>
</comment>
<evidence type="ECO:0000313" key="2">
    <source>
        <dbReference type="Proteomes" id="UP000317716"/>
    </source>
</evidence>
<dbReference type="Gene3D" id="3.40.50.1110">
    <property type="entry name" value="SGNH hydrolase"/>
    <property type="match status" value="1"/>
</dbReference>
<evidence type="ECO:0000313" key="1">
    <source>
        <dbReference type="EMBL" id="TMQ50940.1"/>
    </source>
</evidence>
<dbReference type="AlphaFoldDB" id="A0A538SHU9"/>
<dbReference type="SUPFAM" id="SSF52266">
    <property type="entry name" value="SGNH hydrolase"/>
    <property type="match status" value="1"/>
</dbReference>
<name>A0A538SHU9_UNCEI</name>
<protein>
    <recommendedName>
        <fullName evidence="3">SGNH/GDSL hydrolase family protein</fullName>
    </recommendedName>
</protein>
<proteinExistence type="predicted"/>
<reference evidence="1 2" key="1">
    <citation type="journal article" date="2019" name="Nat. Microbiol.">
        <title>Mediterranean grassland soil C-N compound turnover is dependent on rainfall and depth, and is mediated by genomically divergent microorganisms.</title>
        <authorList>
            <person name="Diamond S."/>
            <person name="Andeer P.F."/>
            <person name="Li Z."/>
            <person name="Crits-Christoph A."/>
            <person name="Burstein D."/>
            <person name="Anantharaman K."/>
            <person name="Lane K.R."/>
            <person name="Thomas B.C."/>
            <person name="Pan C."/>
            <person name="Northen T.R."/>
            <person name="Banfield J.F."/>
        </authorList>
    </citation>
    <scope>NUCLEOTIDE SEQUENCE [LARGE SCALE GENOMIC DNA]</scope>
    <source>
        <strain evidence="1">WS_2</strain>
    </source>
</reference>
<dbReference type="InterPro" id="IPR036514">
    <property type="entry name" value="SGNH_hydro_sf"/>
</dbReference>